<dbReference type="InterPro" id="IPR002110">
    <property type="entry name" value="Ankyrin_rpt"/>
</dbReference>
<dbReference type="GO" id="GO:0005525">
    <property type="term" value="F:GTP binding"/>
    <property type="evidence" value="ECO:0007669"/>
    <property type="project" value="UniProtKB-KW"/>
</dbReference>
<feature type="compositionally biased region" description="Acidic residues" evidence="15">
    <location>
        <begin position="1886"/>
        <end position="1902"/>
    </location>
</feature>
<dbReference type="PANTHER" id="PTHR48005:SF13">
    <property type="entry name" value="SERINE_THREONINE-PROTEIN KINASE DDB_G0278509-RELATED"/>
    <property type="match status" value="1"/>
</dbReference>
<evidence type="ECO:0000313" key="18">
    <source>
        <dbReference type="Proteomes" id="UP000694845"/>
    </source>
</evidence>
<dbReference type="SUPFAM" id="SSF56112">
    <property type="entry name" value="Protein kinase-like (PK-like)"/>
    <property type="match status" value="1"/>
</dbReference>
<dbReference type="GO" id="GO:0009966">
    <property type="term" value="P:regulation of signal transduction"/>
    <property type="evidence" value="ECO:0007669"/>
    <property type="project" value="UniProtKB-ARBA"/>
</dbReference>
<evidence type="ECO:0000259" key="17">
    <source>
        <dbReference type="PROSITE" id="PS51424"/>
    </source>
</evidence>
<keyword evidence="6" id="KW-0808">Transferase</keyword>
<dbReference type="InterPro" id="IPR036770">
    <property type="entry name" value="Ankyrin_rpt-contain_sf"/>
</dbReference>
<comment type="catalytic activity">
    <reaction evidence="13">
        <text>L-seryl-[protein] + ATP = O-phospho-L-seryl-[protein] + ADP + H(+)</text>
        <dbReference type="Rhea" id="RHEA:17989"/>
        <dbReference type="Rhea" id="RHEA-COMP:9863"/>
        <dbReference type="Rhea" id="RHEA-COMP:11604"/>
        <dbReference type="ChEBI" id="CHEBI:15378"/>
        <dbReference type="ChEBI" id="CHEBI:29999"/>
        <dbReference type="ChEBI" id="CHEBI:30616"/>
        <dbReference type="ChEBI" id="CHEBI:83421"/>
        <dbReference type="ChEBI" id="CHEBI:456216"/>
        <dbReference type="EC" id="2.7.11.1"/>
    </reaction>
</comment>
<dbReference type="PROSITE" id="PS51450">
    <property type="entry name" value="LRR"/>
    <property type="match status" value="4"/>
</dbReference>
<evidence type="ECO:0000256" key="11">
    <source>
        <dbReference type="ARBA" id="ARBA00023134"/>
    </source>
</evidence>
<evidence type="ECO:0000256" key="13">
    <source>
        <dbReference type="ARBA" id="ARBA00048679"/>
    </source>
</evidence>
<comment type="catalytic activity">
    <reaction evidence="12">
        <text>L-threonyl-[protein] + ATP = O-phospho-L-threonyl-[protein] + ADP + H(+)</text>
        <dbReference type="Rhea" id="RHEA:46608"/>
        <dbReference type="Rhea" id="RHEA-COMP:11060"/>
        <dbReference type="Rhea" id="RHEA-COMP:11605"/>
        <dbReference type="ChEBI" id="CHEBI:15378"/>
        <dbReference type="ChEBI" id="CHEBI:30013"/>
        <dbReference type="ChEBI" id="CHEBI:30616"/>
        <dbReference type="ChEBI" id="CHEBI:61977"/>
        <dbReference type="ChEBI" id="CHEBI:456216"/>
        <dbReference type="EC" id="2.7.11.1"/>
    </reaction>
</comment>
<dbReference type="InterPro" id="IPR003591">
    <property type="entry name" value="Leu-rich_rpt_typical-subtyp"/>
</dbReference>
<sequence length="2104" mass="237684">MDTERITLEMVEVLSESLLDNIRTKSTSDVARFLKTFPEEVRNHLFPFTEGNKNLVSGQEPSALWQRFPHPFLHVACEYGTVDVVGVLLFFGVDASLRTEKEGTALEVASRLGKLDIIKKLIEWEPKLIQEEDTVKILLATACSAGHQDVAKFWLDKLSELKNGQALCKEDFKAENDPFIAACRGEHYQLAANLLEKKVTVVSRDTAVRTGQKFNHILQKWCQEETDETQSQKKCNARWSDRQLHHFDGAWLTTNQDLWHTLVKINLSHNALKTIPAVLLWGLPCLESLDISHNELGKLPGAETLDMLTETRLTHLKVSHNKLVHPVLEMFMLPLLENLDLSHNDITSLNYKRFPSKLVAPDGGEVVWDWSNMMSLNLSHNQIVHIPRDISTAKSLKKLNVSSNKLAKFPAPWDCPLTNLNASQNNIMDVPDMHGYWSRSLTNLDLSSNRLTEIPWTVCQLTVLKILNLANNQITKLPSPESWSVYSLKELSLADNRLIYVEKPAPSSPFSAKRKSSSLSQKIIFKRDSSVAMETPPPSTFYSSGNEDATSVVFPEIFRDCLMTLSLKNNQLQHVPPSLCSLACLQKLDLSGNTGIEKLPDTLAQLKDLYSLNLDGLKIKEPETVVAAMQEKEHCTRNILEKLNERLLKCSPYRSVKLMLVGPEKCGKTSVLSCLTKREPDDDLGINICSWTLQNPIQVDTRPSFKKKLLQLKSEQSVSGHGDVHFSTWDLKGGELNSMIHQSFLTPRALYLLVWDLRDGSKGVEKLRPWLLNIQSRASESAIIIVSTHRDKVKKSQSPEAIRQEIRTKYSHQDGFPDIAEIVEVTALSPDGEGIKELRHVIYQKALGMRIKKTFSSGATATIPLIGRMVPRTFTILQEIIANEADRRRRSIPPLPPVMKDAELTSHIRKIPDSRIVTTQDIEDAAEFLSTCGSLVHFSDHLQGLTSLYFLDPVWLYNILISVANINPSFVREGRVHRSSLEELFQESGFGEGRFEEYLQLLQRFEIVLPISRIEYLIPSRLPKEKPGQDLSPLQGQDDSFQVLERLYKIPYTPPGFWSRLVSRVYVGLKILDQERNKEANGVSRQGMKRGVKLQRSSRMQRSMRVGLKLAQTNIMYWQEGVSVQHHSGRVMLKPITFQDTKPGIYVMISCQDGEFKAMGFMVDQIEHLMKEWYPGLLGVDEFSGKPLVERLIPCPVCRSKTLETHYSYNQTPATDSQGDCHHFSVSNLALTATMKGTEEVECPRHSEEVLALPKLIPDLFLMDLPIRILDKKMFDFDPKVSRSLGSGGFGEVFKAQFRHKDVAVKMLITSTFFTHRTDSGMHSSTGDEDSKKSSNGSDLSDSSKKSLSPRLYDEKNIDVNAIFVMEGFSNLRSEVATMSKLQHPCIIRLIGISIQHLCFAMELAPLGDLASHLKREIENQRESFAVNGKVYRTILDRVLTFKIALQIAHGVSYLHSKRIIYSDLKTDNVLLYSIALDAPVNIKLTDYGIARPMDLEGARGQAGPMGFCAPEILRGRTFTEKVDWFSYSMLLYHLMSGAWPYDNLKSAIEVRNAINTGIKPSFHFRDYTIITLFPNLERLMLKCWTDNPLQRPSGHEIAMAMENASFTCLKNVIQFDVDEITCVHPGSGEMFEQSDRLWLWTGENENRQCTKIHIKFFKHGELYPKSFKGSRVNCMVQVGHFELIGTEDRVIQLYGPPAVGPQQNVHQQDFHVDSAVLCLCYQPIKDKDIQGHLFAGLADGHVVIFSHAIAATDSSGTQHSPAWFKSKTITFENKCCNQLELVPEREELWIACGNKLRILDTKIMLLDKMAIPVTQRVEGTIMGLAHYHDNLFCTIDRSSRVLQYSMAKRQLVQILQCGNIMLAKGDCLISTSPDDTQVEDGEFKEEQDVVTEVQDVSDAEAETGTKSTPLSDDRDDISFRDSYFSSSPSQSSATLPSPPKRGQTLSWRTQPKPMDNTDIQRPFSEGALRLQSSMPISLIRSILTVKDTLWIGTASGKTLIVSLGSESQHKYSFGEVLAILELFPEFEDKVGPVRQLLRARDEYVVAWMELKASSAPSLPVTDNKTDLHHYQMLVWQAWGSEEVEKFEHIHHMLNKAEVAPEIE</sequence>
<comment type="cofactor">
    <cofactor evidence="1">
        <name>Mg(2+)</name>
        <dbReference type="ChEBI" id="CHEBI:18420"/>
    </cofactor>
</comment>
<dbReference type="SUPFAM" id="SSF48403">
    <property type="entry name" value="Ankyrin repeat"/>
    <property type="match status" value="1"/>
</dbReference>
<keyword evidence="8 14" id="KW-0547">Nucleotide-binding</keyword>
<evidence type="ECO:0000256" key="10">
    <source>
        <dbReference type="ARBA" id="ARBA00022840"/>
    </source>
</evidence>
<keyword evidence="7" id="KW-0677">Repeat</keyword>
<dbReference type="Gene3D" id="3.30.70.1390">
    <property type="entry name" value="ROC domain from the Parkinson's disease-associated leucine-rich repeat kinase 2"/>
    <property type="match status" value="1"/>
</dbReference>
<accession>A0A8B7ZZU1</accession>
<dbReference type="GO" id="GO:0005737">
    <property type="term" value="C:cytoplasm"/>
    <property type="evidence" value="ECO:0007669"/>
    <property type="project" value="UniProtKB-ARBA"/>
</dbReference>
<dbReference type="RefSeq" id="XP_022111023.1">
    <property type="nucleotide sequence ID" value="XM_022255331.1"/>
</dbReference>
<feature type="region of interest" description="Disordered" evidence="15">
    <location>
        <begin position="1886"/>
        <end position="1961"/>
    </location>
</feature>
<evidence type="ECO:0000256" key="7">
    <source>
        <dbReference type="ARBA" id="ARBA00022737"/>
    </source>
</evidence>
<dbReference type="InterPro" id="IPR017441">
    <property type="entry name" value="Protein_kinase_ATP_BS"/>
</dbReference>
<keyword evidence="4" id="KW-0723">Serine/threonine-protein kinase</keyword>
<evidence type="ECO:0000256" key="6">
    <source>
        <dbReference type="ARBA" id="ARBA00022679"/>
    </source>
</evidence>
<dbReference type="InterPro" id="IPR020859">
    <property type="entry name" value="ROC"/>
</dbReference>
<dbReference type="Proteomes" id="UP000694845">
    <property type="component" value="Unplaced"/>
</dbReference>
<keyword evidence="9" id="KW-0418">Kinase</keyword>
<dbReference type="OrthoDB" id="1866797at2759"/>
<dbReference type="InterPro" id="IPR036322">
    <property type="entry name" value="WD40_repeat_dom_sf"/>
</dbReference>
<dbReference type="Gene3D" id="1.10.510.10">
    <property type="entry name" value="Transferase(Phosphotransferase) domain 1"/>
    <property type="match status" value="1"/>
</dbReference>
<dbReference type="InterPro" id="IPR057263">
    <property type="entry name" value="COR-B"/>
</dbReference>
<evidence type="ECO:0000256" key="3">
    <source>
        <dbReference type="ARBA" id="ARBA00012513"/>
    </source>
</evidence>
<evidence type="ECO:0000256" key="4">
    <source>
        <dbReference type="ARBA" id="ARBA00022527"/>
    </source>
</evidence>
<dbReference type="SMART" id="SM00364">
    <property type="entry name" value="LRR_BAC"/>
    <property type="match status" value="6"/>
</dbReference>
<feature type="compositionally biased region" description="Low complexity" evidence="15">
    <location>
        <begin position="1334"/>
        <end position="1348"/>
    </location>
</feature>
<reference evidence="19 20" key="1">
    <citation type="submission" date="2025-04" db="UniProtKB">
        <authorList>
            <consortium name="RefSeq"/>
        </authorList>
    </citation>
    <scope>IDENTIFICATION</scope>
</reference>
<evidence type="ECO:0000256" key="14">
    <source>
        <dbReference type="PROSITE-ProRule" id="PRU10141"/>
    </source>
</evidence>
<proteinExistence type="inferred from homology"/>
<dbReference type="Pfam" id="PF13855">
    <property type="entry name" value="LRR_8"/>
    <property type="match status" value="2"/>
</dbReference>
<feature type="domain" description="Roc" evidence="17">
    <location>
        <begin position="649"/>
        <end position="849"/>
    </location>
</feature>
<dbReference type="Pfam" id="PF07714">
    <property type="entry name" value="PK_Tyr_Ser-Thr"/>
    <property type="match status" value="1"/>
</dbReference>
<gene>
    <name evidence="19 20" type="primary">LOC110990365</name>
</gene>
<evidence type="ECO:0000313" key="19">
    <source>
        <dbReference type="RefSeq" id="XP_022111022.1"/>
    </source>
</evidence>
<dbReference type="GeneID" id="110990365"/>
<dbReference type="Pfam" id="PF25497">
    <property type="entry name" value="COR-B"/>
    <property type="match status" value="1"/>
</dbReference>
<dbReference type="KEGG" id="aplc:110990365"/>
<dbReference type="SUPFAM" id="SSF52058">
    <property type="entry name" value="L domain-like"/>
    <property type="match status" value="1"/>
</dbReference>
<dbReference type="PROSITE" id="PS50011">
    <property type="entry name" value="PROTEIN_KINASE_DOM"/>
    <property type="match status" value="1"/>
</dbReference>
<dbReference type="InterPro" id="IPR027417">
    <property type="entry name" value="P-loop_NTPase"/>
</dbReference>
<dbReference type="InterPro" id="IPR051420">
    <property type="entry name" value="Ser_Thr_Kinases_DiverseReg"/>
</dbReference>
<keyword evidence="18" id="KW-1185">Reference proteome</keyword>
<dbReference type="Gene3D" id="3.80.10.10">
    <property type="entry name" value="Ribonuclease Inhibitor"/>
    <property type="match status" value="3"/>
</dbReference>
<dbReference type="InterPro" id="IPR032675">
    <property type="entry name" value="LRR_dom_sf"/>
</dbReference>
<dbReference type="Pfam" id="PF23748">
    <property type="entry name" value="Beta-prop_LRRK2"/>
    <property type="match status" value="1"/>
</dbReference>
<organism evidence="18 20">
    <name type="scientific">Acanthaster planci</name>
    <name type="common">Crown-of-thorns starfish</name>
    <dbReference type="NCBI Taxonomy" id="133434"/>
    <lineage>
        <taxon>Eukaryota</taxon>
        <taxon>Metazoa</taxon>
        <taxon>Echinodermata</taxon>
        <taxon>Eleutherozoa</taxon>
        <taxon>Asterozoa</taxon>
        <taxon>Asteroidea</taxon>
        <taxon>Valvatacea</taxon>
        <taxon>Valvatida</taxon>
        <taxon>Acanthasteridae</taxon>
        <taxon>Acanthaster</taxon>
    </lineage>
</organism>
<dbReference type="PROSITE" id="PS00108">
    <property type="entry name" value="PROTEIN_KINASE_ST"/>
    <property type="match status" value="1"/>
</dbReference>
<dbReference type="InterPro" id="IPR011009">
    <property type="entry name" value="Kinase-like_dom_sf"/>
</dbReference>
<dbReference type="SMART" id="SM00369">
    <property type="entry name" value="LRR_TYP"/>
    <property type="match status" value="7"/>
</dbReference>
<evidence type="ECO:0000256" key="15">
    <source>
        <dbReference type="SAM" id="MobiDB-lite"/>
    </source>
</evidence>
<dbReference type="RefSeq" id="XP_022111022.1">
    <property type="nucleotide sequence ID" value="XM_022255330.1"/>
</dbReference>
<dbReference type="EC" id="2.7.11.1" evidence="3"/>
<dbReference type="GO" id="GO:0005524">
    <property type="term" value="F:ATP binding"/>
    <property type="evidence" value="ECO:0007669"/>
    <property type="project" value="UniProtKB-UniRule"/>
</dbReference>
<dbReference type="InterPro" id="IPR001611">
    <property type="entry name" value="Leu-rich_rpt"/>
</dbReference>
<dbReference type="SUPFAM" id="SSF52540">
    <property type="entry name" value="P-loop containing nucleoside triphosphate hydrolases"/>
    <property type="match status" value="1"/>
</dbReference>
<dbReference type="InterPro" id="IPR000719">
    <property type="entry name" value="Prot_kinase_dom"/>
</dbReference>
<dbReference type="GO" id="GO:0004674">
    <property type="term" value="F:protein serine/threonine kinase activity"/>
    <property type="evidence" value="ECO:0007669"/>
    <property type="project" value="UniProtKB-KW"/>
</dbReference>
<dbReference type="SUPFAM" id="SSF50978">
    <property type="entry name" value="WD40 repeat-like"/>
    <property type="match status" value="1"/>
</dbReference>
<dbReference type="Gene3D" id="1.25.40.20">
    <property type="entry name" value="Ankyrin repeat-containing domain"/>
    <property type="match status" value="1"/>
</dbReference>
<dbReference type="PROSITE" id="PS51424">
    <property type="entry name" value="ROC"/>
    <property type="match status" value="1"/>
</dbReference>
<evidence type="ECO:0000256" key="1">
    <source>
        <dbReference type="ARBA" id="ARBA00001946"/>
    </source>
</evidence>
<keyword evidence="5" id="KW-0433">Leucine-rich repeat</keyword>
<dbReference type="PROSITE" id="PS00107">
    <property type="entry name" value="PROTEIN_KINASE_ATP"/>
    <property type="match status" value="1"/>
</dbReference>
<dbReference type="Pfam" id="PF08477">
    <property type="entry name" value="Roc"/>
    <property type="match status" value="1"/>
</dbReference>
<evidence type="ECO:0000256" key="12">
    <source>
        <dbReference type="ARBA" id="ARBA00047899"/>
    </source>
</evidence>
<keyword evidence="10 14" id="KW-0067">ATP-binding</keyword>
<feature type="domain" description="Protein kinase" evidence="16">
    <location>
        <begin position="1279"/>
        <end position="1607"/>
    </location>
</feature>
<keyword evidence="11" id="KW-0342">GTP-binding</keyword>
<evidence type="ECO:0000313" key="20">
    <source>
        <dbReference type="RefSeq" id="XP_022111023.1"/>
    </source>
</evidence>
<dbReference type="Pfam" id="PF16095">
    <property type="entry name" value="COR-A"/>
    <property type="match status" value="1"/>
</dbReference>
<dbReference type="PANTHER" id="PTHR48005">
    <property type="entry name" value="LEUCINE RICH REPEAT KINASE 2"/>
    <property type="match status" value="1"/>
</dbReference>
<dbReference type="InterPro" id="IPR056602">
    <property type="entry name" value="Beta-prop_LRRK2"/>
</dbReference>
<feature type="compositionally biased region" description="Low complexity" evidence="15">
    <location>
        <begin position="1921"/>
        <end position="1933"/>
    </location>
</feature>
<evidence type="ECO:0000256" key="8">
    <source>
        <dbReference type="ARBA" id="ARBA00022741"/>
    </source>
</evidence>
<comment type="similarity">
    <text evidence="2">Belongs to the protein kinase superfamily. TKL Ser/Thr protein kinase family. ROCO subfamily.</text>
</comment>
<evidence type="ECO:0000256" key="9">
    <source>
        <dbReference type="ARBA" id="ARBA00022777"/>
    </source>
</evidence>
<name>A0A8B7ZZU1_ACAPL</name>
<feature type="region of interest" description="Disordered" evidence="15">
    <location>
        <begin position="1320"/>
        <end position="1348"/>
    </location>
</feature>
<dbReference type="SMART" id="SM00220">
    <property type="entry name" value="S_TKc"/>
    <property type="match status" value="1"/>
</dbReference>
<evidence type="ECO:0000259" key="16">
    <source>
        <dbReference type="PROSITE" id="PS50011"/>
    </source>
</evidence>
<evidence type="ECO:0000256" key="2">
    <source>
        <dbReference type="ARBA" id="ARBA00008171"/>
    </source>
</evidence>
<protein>
    <recommendedName>
        <fullName evidence="3">non-specific serine/threonine protein kinase</fullName>
        <ecNumber evidence="3">2.7.11.1</ecNumber>
    </recommendedName>
</protein>
<dbReference type="InterPro" id="IPR001245">
    <property type="entry name" value="Ser-Thr/Tyr_kinase_cat_dom"/>
</dbReference>
<feature type="binding site" evidence="14">
    <location>
        <position position="1306"/>
    </location>
    <ligand>
        <name>ATP</name>
        <dbReference type="ChEBI" id="CHEBI:30616"/>
    </ligand>
</feature>
<dbReference type="Gene3D" id="3.30.200.20">
    <property type="entry name" value="Phosphorylase Kinase, domain 1"/>
    <property type="match status" value="1"/>
</dbReference>
<evidence type="ECO:0000256" key="5">
    <source>
        <dbReference type="ARBA" id="ARBA00022614"/>
    </source>
</evidence>
<dbReference type="Pfam" id="PF12796">
    <property type="entry name" value="Ank_2"/>
    <property type="match status" value="1"/>
</dbReference>
<dbReference type="InterPro" id="IPR032171">
    <property type="entry name" value="COR-A"/>
</dbReference>
<dbReference type="InterPro" id="IPR008271">
    <property type="entry name" value="Ser/Thr_kinase_AS"/>
</dbReference>
<dbReference type="Gene3D" id="3.40.50.300">
    <property type="entry name" value="P-loop containing nucleotide triphosphate hydrolases"/>
    <property type="match status" value="1"/>
</dbReference>